<dbReference type="AlphaFoldDB" id="A0A1I4FDZ4"/>
<organism evidence="2 3">
    <name type="scientific">Streptosporangium canum</name>
    <dbReference type="NCBI Taxonomy" id="324952"/>
    <lineage>
        <taxon>Bacteria</taxon>
        <taxon>Bacillati</taxon>
        <taxon>Actinomycetota</taxon>
        <taxon>Actinomycetes</taxon>
        <taxon>Streptosporangiales</taxon>
        <taxon>Streptosporangiaceae</taxon>
        <taxon>Streptosporangium</taxon>
    </lineage>
</organism>
<feature type="compositionally biased region" description="Low complexity" evidence="1">
    <location>
        <begin position="276"/>
        <end position="288"/>
    </location>
</feature>
<dbReference type="InterPro" id="IPR036689">
    <property type="entry name" value="ESAT-6-like_sf"/>
</dbReference>
<dbReference type="SUPFAM" id="SSF140453">
    <property type="entry name" value="EsxAB dimer-like"/>
    <property type="match status" value="1"/>
</dbReference>
<feature type="compositionally biased region" description="Gly residues" evidence="1">
    <location>
        <begin position="238"/>
        <end position="275"/>
    </location>
</feature>
<protein>
    <recommendedName>
        <fullName evidence="4">WXG100 family type VII secretion target</fullName>
    </recommendedName>
</protein>
<accession>A0A1I4FDZ4</accession>
<dbReference type="EMBL" id="FOQY01000062">
    <property type="protein sequence ID" value="SFL16172.1"/>
    <property type="molecule type" value="Genomic_DNA"/>
</dbReference>
<feature type="compositionally biased region" description="Polar residues" evidence="1">
    <location>
        <begin position="355"/>
        <end position="374"/>
    </location>
</feature>
<dbReference type="Proteomes" id="UP000199111">
    <property type="component" value="Unassembled WGS sequence"/>
</dbReference>
<feature type="region of interest" description="Disordered" evidence="1">
    <location>
        <begin position="126"/>
        <end position="145"/>
    </location>
</feature>
<feature type="compositionally biased region" description="Low complexity" evidence="1">
    <location>
        <begin position="317"/>
        <end position="326"/>
    </location>
</feature>
<name>A0A1I4FDZ4_9ACTN</name>
<proteinExistence type="predicted"/>
<evidence type="ECO:0000313" key="2">
    <source>
        <dbReference type="EMBL" id="SFL16172.1"/>
    </source>
</evidence>
<feature type="region of interest" description="Disordered" evidence="1">
    <location>
        <begin position="188"/>
        <end position="374"/>
    </location>
</feature>
<keyword evidence="3" id="KW-1185">Reference proteome</keyword>
<evidence type="ECO:0000313" key="3">
    <source>
        <dbReference type="Proteomes" id="UP000199111"/>
    </source>
</evidence>
<evidence type="ECO:0000256" key="1">
    <source>
        <dbReference type="SAM" id="MobiDB-lite"/>
    </source>
</evidence>
<feature type="compositionally biased region" description="Gly residues" evidence="1">
    <location>
        <begin position="218"/>
        <end position="231"/>
    </location>
</feature>
<reference evidence="3" key="1">
    <citation type="submission" date="2016-10" db="EMBL/GenBank/DDBJ databases">
        <authorList>
            <person name="Varghese N."/>
            <person name="Submissions S."/>
        </authorList>
    </citation>
    <scope>NUCLEOTIDE SEQUENCE [LARGE SCALE GENOMIC DNA]</scope>
    <source>
        <strain evidence="3">CGMCC 4.2126</strain>
    </source>
</reference>
<dbReference type="GeneID" id="96303725"/>
<dbReference type="RefSeq" id="WP_093892207.1">
    <property type="nucleotide sequence ID" value="NZ_FOQY01000062.1"/>
</dbReference>
<evidence type="ECO:0008006" key="4">
    <source>
        <dbReference type="Google" id="ProtNLM"/>
    </source>
</evidence>
<gene>
    <name evidence="2" type="ORF">SAMN05216275_16210</name>
</gene>
<sequence>MGSESKVLIIRSSAAVPQAGGVTQTKDQIKELLRNTSPTSIDDAGFAYGNAAGTVDLVCGVLQSVAGELAKVWGGETAVEVQKALQMLHATGTELVSKMEQMSTTLRLYGGTYLPQAIEKIDKLESQDTTSAVPPSANPGMSPAAADVEAAAAAKKAADEAARKVLRELNEKIVELYNTQVPPHVSYELPTVSLPGGPSSYTKTQYPEGGSPYQGDSAGSGTGSAGSGTGGSSWSPGSGTGSGGSGGSGPGGSGPGGSGPGGSGPGGPGSDGSGPKGSDPADPGSKGTDPGGAGADGTGSPGSGAGAPGADGGNGQGQAPADGANGSDHGKDSDGTAPAVIGGNEDAPRHDPRSTETASLTPQPVTTIAPPNSVVPTTVAPPTISVGPTNAVSPVLGVGGPGAGAGSLGVGGAGSATLARGTIGNGTMMPMTPMGGMGGMGQEGCDEHERSVYLPEKGPWESEHDVTSSCIR</sequence>
<feature type="compositionally biased region" description="Gly residues" evidence="1">
    <location>
        <begin position="289"/>
        <end position="316"/>
    </location>
</feature>